<reference evidence="2" key="1">
    <citation type="submission" date="2023-03" db="EMBL/GenBank/DDBJ databases">
        <title>Massive genome expansion in bonnet fungi (Mycena s.s.) driven by repeated elements and novel gene families across ecological guilds.</title>
        <authorList>
            <consortium name="Lawrence Berkeley National Laboratory"/>
            <person name="Harder C.B."/>
            <person name="Miyauchi S."/>
            <person name="Viragh M."/>
            <person name="Kuo A."/>
            <person name="Thoen E."/>
            <person name="Andreopoulos B."/>
            <person name="Lu D."/>
            <person name="Skrede I."/>
            <person name="Drula E."/>
            <person name="Henrissat B."/>
            <person name="Morin E."/>
            <person name="Kohler A."/>
            <person name="Barry K."/>
            <person name="LaButti K."/>
            <person name="Morin E."/>
            <person name="Salamov A."/>
            <person name="Lipzen A."/>
            <person name="Mereny Z."/>
            <person name="Hegedus B."/>
            <person name="Baldrian P."/>
            <person name="Stursova M."/>
            <person name="Weitz H."/>
            <person name="Taylor A."/>
            <person name="Grigoriev I.V."/>
            <person name="Nagy L.G."/>
            <person name="Martin F."/>
            <person name="Kauserud H."/>
        </authorList>
    </citation>
    <scope>NUCLEOTIDE SEQUENCE</scope>
    <source>
        <strain evidence="2">9284</strain>
    </source>
</reference>
<evidence type="ECO:0000313" key="2">
    <source>
        <dbReference type="EMBL" id="KAJ7641833.1"/>
    </source>
</evidence>
<evidence type="ECO:0000256" key="1">
    <source>
        <dbReference type="SAM" id="Phobius"/>
    </source>
</evidence>
<name>A0AAD7C8A2_9AGAR</name>
<comment type="caution">
    <text evidence="2">The sequence shown here is derived from an EMBL/GenBank/DDBJ whole genome shotgun (WGS) entry which is preliminary data.</text>
</comment>
<sequence length="268" mass="30122">MTAVRATAVAVNGRVGALGTNATCTLLIGLRAWQHRRITSSLNIIESENGSRRQISTNRILSLLVESGFIYCLFWLTQLILFVPVDRTAPVYYLYDVFSGMGDQISGMYPTLIIVIYPTAETREVARLDAPSRRSKSSAGQWSRRPRFWFDPRAFSGWEAKNESLLEFLLALDVRTQPLFAVVDQNVDSAGIEVEVEVLIPESKLAHFCEGCGDWEAANAYDESLRWYMVRDAAEHGTLPGYLCPSCHAKDWFGARAVRYLGRAFCCY</sequence>
<proteinExistence type="predicted"/>
<keyword evidence="1" id="KW-0812">Transmembrane</keyword>
<gene>
    <name evidence="2" type="ORF">FB45DRAFT_1054244</name>
</gene>
<keyword evidence="3" id="KW-1185">Reference proteome</keyword>
<organism evidence="2 3">
    <name type="scientific">Roridomyces roridus</name>
    <dbReference type="NCBI Taxonomy" id="1738132"/>
    <lineage>
        <taxon>Eukaryota</taxon>
        <taxon>Fungi</taxon>
        <taxon>Dikarya</taxon>
        <taxon>Basidiomycota</taxon>
        <taxon>Agaricomycotina</taxon>
        <taxon>Agaricomycetes</taxon>
        <taxon>Agaricomycetidae</taxon>
        <taxon>Agaricales</taxon>
        <taxon>Marasmiineae</taxon>
        <taxon>Mycenaceae</taxon>
        <taxon>Roridomyces</taxon>
    </lineage>
</organism>
<keyword evidence="1" id="KW-0472">Membrane</keyword>
<dbReference type="Proteomes" id="UP001221142">
    <property type="component" value="Unassembled WGS sequence"/>
</dbReference>
<dbReference type="EMBL" id="JARKIF010000004">
    <property type="protein sequence ID" value="KAJ7641833.1"/>
    <property type="molecule type" value="Genomic_DNA"/>
</dbReference>
<keyword evidence="1" id="KW-1133">Transmembrane helix</keyword>
<dbReference type="AlphaFoldDB" id="A0AAD7C8A2"/>
<protein>
    <submittedName>
        <fullName evidence="2">Uncharacterized protein</fullName>
    </submittedName>
</protein>
<evidence type="ECO:0000313" key="3">
    <source>
        <dbReference type="Proteomes" id="UP001221142"/>
    </source>
</evidence>
<accession>A0AAD7C8A2</accession>
<feature type="transmembrane region" description="Helical" evidence="1">
    <location>
        <begin position="60"/>
        <end position="83"/>
    </location>
</feature>